<dbReference type="InterPro" id="IPR011042">
    <property type="entry name" value="6-blade_b-propeller_TolB-like"/>
</dbReference>
<keyword evidence="6" id="KW-0677">Repeat</keyword>
<name>A0A669DG88_ORENI</name>
<dbReference type="GO" id="GO:0007160">
    <property type="term" value="P:cell-matrix adhesion"/>
    <property type="evidence" value="ECO:0007669"/>
    <property type="project" value="InterPro"/>
</dbReference>
<feature type="region of interest" description="Disordered" evidence="13">
    <location>
        <begin position="550"/>
        <end position="583"/>
    </location>
</feature>
<dbReference type="Gene3D" id="2.120.10.30">
    <property type="entry name" value="TolB, C-terminal domain"/>
    <property type="match status" value="1"/>
</dbReference>
<dbReference type="InterPro" id="IPR024731">
    <property type="entry name" value="NELL2-like_EGF"/>
</dbReference>
<dbReference type="GO" id="GO:0005886">
    <property type="term" value="C:plasma membrane"/>
    <property type="evidence" value="ECO:0007669"/>
    <property type="project" value="TreeGrafter"/>
</dbReference>
<dbReference type="GO" id="GO:0017147">
    <property type="term" value="F:Wnt-protein binding"/>
    <property type="evidence" value="ECO:0007669"/>
    <property type="project" value="TreeGrafter"/>
</dbReference>
<comment type="subcellular location">
    <subcellularLocation>
        <location evidence="1">Secreted</location>
        <location evidence="1">Extracellular space</location>
        <location evidence="1">Extracellular matrix</location>
    </subcellularLocation>
</comment>
<feature type="disulfide bond" evidence="12">
    <location>
        <begin position="531"/>
        <end position="538"/>
    </location>
</feature>
<dbReference type="InterPro" id="IPR000716">
    <property type="entry name" value="Thyroglobulin_1"/>
</dbReference>
<evidence type="ECO:0000313" key="19">
    <source>
        <dbReference type="Proteomes" id="UP000005207"/>
    </source>
</evidence>
<dbReference type="SMART" id="SM00181">
    <property type="entry name" value="EGF"/>
    <property type="match status" value="2"/>
</dbReference>
<dbReference type="PROSITE" id="PS51120">
    <property type="entry name" value="LDLRB"/>
    <property type="match status" value="3"/>
</dbReference>
<keyword evidence="7" id="KW-0106">Calcium</keyword>
<feature type="repeat" description="LDL-receptor class B" evidence="11">
    <location>
        <begin position="672"/>
        <end position="714"/>
    </location>
</feature>
<dbReference type="GO" id="GO:0060070">
    <property type="term" value="P:canonical Wnt signaling pathway"/>
    <property type="evidence" value="ECO:0007669"/>
    <property type="project" value="TreeGrafter"/>
</dbReference>
<dbReference type="PROSITE" id="PS00484">
    <property type="entry name" value="THYROGLOBULIN_1_1"/>
    <property type="match status" value="1"/>
</dbReference>
<keyword evidence="9" id="KW-0325">Glycoprotein</keyword>
<comment type="caution">
    <text evidence="10">Lacks conserved residue(s) required for the propagation of feature annotation.</text>
</comment>
<keyword evidence="19" id="KW-1185">Reference proteome</keyword>
<keyword evidence="4 10" id="KW-0245">EGF-like domain</keyword>
<evidence type="ECO:0000256" key="12">
    <source>
        <dbReference type="PROSITE-ProRule" id="PRU00500"/>
    </source>
</evidence>
<evidence type="ECO:0000256" key="13">
    <source>
        <dbReference type="SAM" id="MobiDB-lite"/>
    </source>
</evidence>
<dbReference type="Ensembl" id="ENSONIT00000066934.1">
    <property type="protein sequence ID" value="ENSONIP00000059634.1"/>
    <property type="gene ID" value="ENSONIG00000011939.2"/>
</dbReference>
<dbReference type="InterPro" id="IPR000033">
    <property type="entry name" value="LDLR_classB_rpt"/>
</dbReference>
<evidence type="ECO:0000259" key="17">
    <source>
        <dbReference type="PROSITE" id="PS51220"/>
    </source>
</evidence>
<evidence type="ECO:0000256" key="5">
    <source>
        <dbReference type="ARBA" id="ARBA00022729"/>
    </source>
</evidence>
<evidence type="ECO:0000259" key="14">
    <source>
        <dbReference type="PROSITE" id="PS50026"/>
    </source>
</evidence>
<organism evidence="18 19">
    <name type="scientific">Oreochromis niloticus</name>
    <name type="common">Nile tilapia</name>
    <name type="synonym">Tilapia nilotica</name>
    <dbReference type="NCBI Taxonomy" id="8128"/>
    <lineage>
        <taxon>Eukaryota</taxon>
        <taxon>Metazoa</taxon>
        <taxon>Chordata</taxon>
        <taxon>Craniata</taxon>
        <taxon>Vertebrata</taxon>
        <taxon>Euteleostomi</taxon>
        <taxon>Actinopterygii</taxon>
        <taxon>Neopterygii</taxon>
        <taxon>Teleostei</taxon>
        <taxon>Neoteleostei</taxon>
        <taxon>Acanthomorphata</taxon>
        <taxon>Ovalentaria</taxon>
        <taxon>Cichlomorphae</taxon>
        <taxon>Cichliformes</taxon>
        <taxon>Cichlidae</taxon>
        <taxon>African cichlids</taxon>
        <taxon>Pseudocrenilabrinae</taxon>
        <taxon>Oreochromini</taxon>
        <taxon>Oreochromis</taxon>
    </lineage>
</organism>
<dbReference type="Pfam" id="PF06119">
    <property type="entry name" value="NIDO"/>
    <property type="match status" value="1"/>
</dbReference>
<gene>
    <name evidence="18" type="primary">NID2</name>
    <name evidence="18" type="synonym">nid2a</name>
</gene>
<evidence type="ECO:0000256" key="4">
    <source>
        <dbReference type="ARBA" id="ARBA00022536"/>
    </source>
</evidence>
<evidence type="ECO:0000256" key="9">
    <source>
        <dbReference type="ARBA" id="ARBA00023180"/>
    </source>
</evidence>
<dbReference type="Gene3D" id="4.10.800.10">
    <property type="entry name" value="Thyroglobulin type-1"/>
    <property type="match status" value="1"/>
</dbReference>
<dbReference type="AlphaFoldDB" id="A0A669DG88"/>
<feature type="repeat" description="LDL-receptor class B" evidence="11">
    <location>
        <begin position="715"/>
        <end position="759"/>
    </location>
</feature>
<reference evidence="18" key="3">
    <citation type="submission" date="2025-09" db="UniProtKB">
        <authorList>
            <consortium name="Ensembl"/>
        </authorList>
    </citation>
    <scope>IDENTIFICATION</scope>
</reference>
<evidence type="ECO:0000256" key="3">
    <source>
        <dbReference type="ARBA" id="ARBA00022530"/>
    </source>
</evidence>
<evidence type="ECO:0000256" key="7">
    <source>
        <dbReference type="ARBA" id="ARBA00022837"/>
    </source>
</evidence>
<dbReference type="GeneTree" id="ENSGT00940000157901"/>
<feature type="repeat" description="LDL-receptor class B" evidence="11">
    <location>
        <begin position="628"/>
        <end position="671"/>
    </location>
</feature>
<dbReference type="Pfam" id="PF00086">
    <property type="entry name" value="Thyroglobulin_1"/>
    <property type="match status" value="1"/>
</dbReference>
<proteinExistence type="predicted"/>
<dbReference type="SMART" id="SM00682">
    <property type="entry name" value="G2F"/>
    <property type="match status" value="1"/>
</dbReference>
<dbReference type="Pfam" id="PF00058">
    <property type="entry name" value="Ldl_recept_b"/>
    <property type="match status" value="3"/>
</dbReference>
<evidence type="ECO:0000256" key="6">
    <source>
        <dbReference type="ARBA" id="ARBA00022737"/>
    </source>
</evidence>
<evidence type="ECO:0000256" key="10">
    <source>
        <dbReference type="PROSITE-ProRule" id="PRU00076"/>
    </source>
</evidence>
<feature type="domain" description="NIDO" evidence="17">
    <location>
        <begin position="19"/>
        <end position="160"/>
    </location>
</feature>
<accession>A0A669DG88</accession>
<evidence type="ECO:0000259" key="16">
    <source>
        <dbReference type="PROSITE" id="PS51162"/>
    </source>
</evidence>
<reference evidence="18" key="2">
    <citation type="submission" date="2025-08" db="UniProtKB">
        <authorList>
            <consortium name="Ensembl"/>
        </authorList>
    </citation>
    <scope>IDENTIFICATION</scope>
</reference>
<dbReference type="InterPro" id="IPR003886">
    <property type="entry name" value="NIDO_dom"/>
</dbReference>
<keyword evidence="5" id="KW-0732">Signal</keyword>
<dbReference type="PROSITE" id="PS50993">
    <property type="entry name" value="NIDOGEN_G2"/>
    <property type="match status" value="1"/>
</dbReference>
<dbReference type="SUPFAM" id="SSF54511">
    <property type="entry name" value="GFP-like"/>
    <property type="match status" value="1"/>
</dbReference>
<feature type="compositionally biased region" description="Basic and acidic residues" evidence="13">
    <location>
        <begin position="550"/>
        <end position="559"/>
    </location>
</feature>
<dbReference type="SMART" id="SM00135">
    <property type="entry name" value="LY"/>
    <property type="match status" value="4"/>
</dbReference>
<dbReference type="InterPro" id="IPR036857">
    <property type="entry name" value="Thyroglobulin_1_sf"/>
</dbReference>
<evidence type="ECO:0000256" key="1">
    <source>
        <dbReference type="ARBA" id="ARBA00004498"/>
    </source>
</evidence>
<dbReference type="PROSITE" id="PS51162">
    <property type="entry name" value="THYROGLOBULIN_1_2"/>
    <property type="match status" value="1"/>
</dbReference>
<dbReference type="GO" id="GO:0042813">
    <property type="term" value="F:Wnt receptor activity"/>
    <property type="evidence" value="ECO:0007669"/>
    <property type="project" value="TreeGrafter"/>
</dbReference>
<dbReference type="SMART" id="SM00211">
    <property type="entry name" value="TY"/>
    <property type="match status" value="1"/>
</dbReference>
<dbReference type="PROSITE" id="PS01186">
    <property type="entry name" value="EGF_2"/>
    <property type="match status" value="1"/>
</dbReference>
<sequence>MEKQYVDDGFPTDFPAVAPFLADIDTSGGRGQIYYRVTETPSVLNRVAQEVQRGFPDAKFTPTHAVVATWENVPAYEEQTRPPSPPNKINTFQAVIGYDETDSYVLFLYPEGGLNFFGTLPKVSKQELSYHCYSCRAKCTRAKFGNSGIPGLWLFHTGNRYSFDNIVPASIRGPVSTPPTVGYDSHQCSQNAFCTDYATGFCCHCQPGFYGNGRQCLPDGAPQRVSGKVSGTVYVGSTPVSLNNIDLHAYIVVGDGRAYTAISEVPEPVGWALMPVAPIGELFGWLFALELQNSQAGFKLTGAEFSRHAEVVFYPGNQRFSIIQTGRGLDDQNHLTVDTVISGSVPFLPPGAEVTMEPFKETYQYYPSVATSTSIREYSVVTADRGSESFSFQLKQNITYRDCPHNNQAATPETLQILMERVFVMFVKEERILRYAITNKISPVRGPELYNPCYAGTHDCDTTAQCIPLEDLAFQCQCATGYTGDGHNCYERAKTHCEHHRDSVKTTSDDEYPIVYKPQCDAEGQYLPQQCHGSTGYCWCVDSRGEERAGTRTPPDDAVKPACISSVAPPTVRPTSRPDVTPPTNTDITLLYAQGQKIGALPLNGTRLDENAFIHLKIVGIAYDCKENQVYWTDLSARSINRASMVSGAEPEVLINTNLVSPEGLAVDVKRRLMFWVDSTPDVIERANLDGSGRRTLFDTDLVNPRAIIVVSSTGTLYWTDWNREAPKIESSSVDGQNRRVIVSDGIGLPNALTYDSASEQICWADAGTKRLECISSDGSGRRVIHTNLNYPFSMVYYRNHFYYTDWRRDGVIAVNKDRSLFTDEYLPEQRSHLYGITVATTHCLPGEIYCVIRVSLSSLKEHPPIHFLNHLSS</sequence>
<dbReference type="SMART" id="SM00539">
    <property type="entry name" value="NIDO"/>
    <property type="match status" value="1"/>
</dbReference>
<dbReference type="PANTHER" id="PTHR46513:SF15">
    <property type="entry name" value="NIDOGEN 2"/>
    <property type="match status" value="1"/>
</dbReference>
<dbReference type="Pfam" id="PF07474">
    <property type="entry name" value="G2F"/>
    <property type="match status" value="1"/>
</dbReference>
<dbReference type="CDD" id="cd00053">
    <property type="entry name" value="EGF"/>
    <property type="match status" value="2"/>
</dbReference>
<protein>
    <submittedName>
        <fullName evidence="18">Nidogen 2</fullName>
    </submittedName>
</protein>
<evidence type="ECO:0000313" key="18">
    <source>
        <dbReference type="Ensembl" id="ENSONIP00000059634.1"/>
    </source>
</evidence>
<evidence type="ECO:0000259" key="15">
    <source>
        <dbReference type="PROSITE" id="PS50993"/>
    </source>
</evidence>
<dbReference type="SUPFAM" id="SSF57610">
    <property type="entry name" value="Thyroglobulin type-1 domain"/>
    <property type="match status" value="1"/>
</dbReference>
<dbReference type="InterPro" id="IPR000742">
    <property type="entry name" value="EGF"/>
</dbReference>
<dbReference type="SUPFAM" id="SSF63825">
    <property type="entry name" value="YWTD domain"/>
    <property type="match status" value="1"/>
</dbReference>
<dbReference type="Pfam" id="PF12947">
    <property type="entry name" value="EGF_3"/>
    <property type="match status" value="1"/>
</dbReference>
<reference evidence="19" key="1">
    <citation type="submission" date="2012-01" db="EMBL/GenBank/DDBJ databases">
        <title>The Genome Sequence of Oreochromis niloticus (Nile Tilapia).</title>
        <authorList>
            <consortium name="Broad Institute Genome Assembly Team"/>
            <consortium name="Broad Institute Sequencing Platform"/>
            <person name="Di Palma F."/>
            <person name="Johnson J."/>
            <person name="Lander E.S."/>
            <person name="Lindblad-Toh K."/>
        </authorList>
    </citation>
    <scope>NUCLEOTIDE SEQUENCE [LARGE SCALE GENOMIC DNA]</scope>
</reference>
<evidence type="ECO:0000256" key="11">
    <source>
        <dbReference type="PROSITE-ProRule" id="PRU00461"/>
    </source>
</evidence>
<dbReference type="Gene3D" id="2.40.155.10">
    <property type="entry name" value="Green fluorescent protein"/>
    <property type="match status" value="1"/>
</dbReference>
<dbReference type="InterPro" id="IPR006605">
    <property type="entry name" value="G2_nidogen/fibulin_G2F"/>
</dbReference>
<keyword evidence="2" id="KW-0964">Secreted</keyword>
<dbReference type="PROSITE" id="PS51220">
    <property type="entry name" value="NIDO"/>
    <property type="match status" value="1"/>
</dbReference>
<dbReference type="CDD" id="cd00255">
    <property type="entry name" value="nidG2"/>
    <property type="match status" value="1"/>
</dbReference>
<feature type="domain" description="EGF-like" evidence="14">
    <location>
        <begin position="449"/>
        <end position="490"/>
    </location>
</feature>
<keyword evidence="3" id="KW-0272">Extracellular matrix</keyword>
<dbReference type="FunFam" id="2.120.10.30:FF:000241">
    <property type="entry name" value="Low-density lipoprotein receptor-related protein 6"/>
    <property type="match status" value="1"/>
</dbReference>
<dbReference type="Gene3D" id="2.10.25.10">
    <property type="entry name" value="Laminin"/>
    <property type="match status" value="1"/>
</dbReference>
<dbReference type="CDD" id="cd00191">
    <property type="entry name" value="TY"/>
    <property type="match status" value="1"/>
</dbReference>
<dbReference type="Proteomes" id="UP000005207">
    <property type="component" value="Linkage group LG23"/>
</dbReference>
<dbReference type="InterPro" id="IPR009017">
    <property type="entry name" value="GFP"/>
</dbReference>
<feature type="domain" description="Thyroglobulin type-1" evidence="16">
    <location>
        <begin position="494"/>
        <end position="563"/>
    </location>
</feature>
<evidence type="ECO:0000256" key="2">
    <source>
        <dbReference type="ARBA" id="ARBA00022525"/>
    </source>
</evidence>
<dbReference type="PANTHER" id="PTHR46513">
    <property type="entry name" value="VITELLOGENIN RECEPTOR-LIKE PROTEIN-RELATED-RELATED"/>
    <property type="match status" value="1"/>
</dbReference>
<dbReference type="InterPro" id="IPR050778">
    <property type="entry name" value="Cueball_EGF_LRP_Nidogen"/>
</dbReference>
<keyword evidence="8 12" id="KW-1015">Disulfide bond</keyword>
<evidence type="ECO:0000256" key="8">
    <source>
        <dbReference type="ARBA" id="ARBA00023157"/>
    </source>
</evidence>
<feature type="domain" description="Nidogen G2 beta-barrel" evidence="15">
    <location>
        <begin position="221"/>
        <end position="451"/>
    </location>
</feature>
<dbReference type="PROSITE" id="PS50026">
    <property type="entry name" value="EGF_3"/>
    <property type="match status" value="1"/>
</dbReference>